<feature type="compositionally biased region" description="Polar residues" evidence="1">
    <location>
        <begin position="847"/>
        <end position="873"/>
    </location>
</feature>
<organism evidence="5 6">
    <name type="scientific">Scytalidium lignicola</name>
    <name type="common">Hyphomycete</name>
    <dbReference type="NCBI Taxonomy" id="5539"/>
    <lineage>
        <taxon>Eukaryota</taxon>
        <taxon>Fungi</taxon>
        <taxon>Dikarya</taxon>
        <taxon>Ascomycota</taxon>
        <taxon>Pezizomycotina</taxon>
        <taxon>Leotiomycetes</taxon>
        <taxon>Leotiomycetes incertae sedis</taxon>
        <taxon>Scytalidium</taxon>
    </lineage>
</organism>
<feature type="compositionally biased region" description="Pro residues" evidence="1">
    <location>
        <begin position="1479"/>
        <end position="1491"/>
    </location>
</feature>
<feature type="region of interest" description="Disordered" evidence="1">
    <location>
        <begin position="618"/>
        <end position="758"/>
    </location>
</feature>
<evidence type="ECO:0000259" key="2">
    <source>
        <dbReference type="Pfam" id="PF24340"/>
    </source>
</evidence>
<feature type="compositionally biased region" description="Basic and acidic residues" evidence="1">
    <location>
        <begin position="671"/>
        <end position="680"/>
    </location>
</feature>
<proteinExistence type="predicted"/>
<feature type="compositionally biased region" description="Basic residues" evidence="1">
    <location>
        <begin position="889"/>
        <end position="904"/>
    </location>
</feature>
<dbReference type="Pfam" id="PF24344">
    <property type="entry name" value="PH_23"/>
    <property type="match status" value="1"/>
</dbReference>
<name>A0A3E2GWM9_SCYLI</name>
<feature type="region of interest" description="Disordered" evidence="1">
    <location>
        <begin position="1"/>
        <end position="82"/>
    </location>
</feature>
<feature type="compositionally biased region" description="Polar residues" evidence="1">
    <location>
        <begin position="745"/>
        <end position="757"/>
    </location>
</feature>
<feature type="compositionally biased region" description="Basic residues" evidence="1">
    <location>
        <begin position="152"/>
        <end position="185"/>
    </location>
</feature>
<feature type="compositionally biased region" description="Basic and acidic residues" evidence="1">
    <location>
        <begin position="1356"/>
        <end position="1369"/>
    </location>
</feature>
<feature type="compositionally biased region" description="Basic and acidic residues" evidence="1">
    <location>
        <begin position="337"/>
        <end position="360"/>
    </location>
</feature>
<feature type="compositionally biased region" description="Low complexity" evidence="1">
    <location>
        <begin position="259"/>
        <end position="271"/>
    </location>
</feature>
<sequence length="1996" mass="220819">MPSPIATDDDNNPKKDEDQATPSGPPAVEQDANATPIRKTTSSKPVTPNSAPVGSKSGAKKPEPTLLTDFLLGRPSPARHRRKSLDIVKAEMRQAAVNKVPSPGGVKERVKQWQKTNAAVIVEDPAAAASEPDEILVQVDEESVDEEDRVRIKMRNARPPVRRRSKPQRRGSLKGRGRNNAPRKRVVSDEHWKMKRNTPKSRQTQEPTSGAPIPKDFLKATAPNPPVEVKIKDWMKRAESADGEHEKTTPPTSKHAKVPPSKATSSSSTPRDSPKATAANPPVEDKIKDSVKRTENTEGRHDQATPPKLKQAKVSPSGSAIPKNFLKATATNPSVETKMKDWMNRTDPIETTEVEHDKNTQSRSKQVKDSPSSSNQVKDSPANIAKSKPKQVKDTPYSTTIPKDFLKTTTTNPPVESKIKDWIKRTEAAEAEHGKSKKKDHGVKSTEQTQKKEANGYTPENDPIDDRLGESPVKFGTPSSRSHESHSSTARKDRVQKGKMKEVIDHKSQKQKLKASHILSDFDSDRKSSLSERDSHIEEDATSFRTPSPPEKSKKRHGMKSEPLDDSLSEIPFGHSAFSVLDMPLGAEAGTLKRPKPQRNGSLSVPKVLKKVYNEGLKIVHDTVDPPRVEINQPPSIESWLNQTSDPFVDRPPSSESGPKILKSSSNEPPYHVDDARADPIPEAFTEGSRNYNKLESSRHKSSTQQQRETDSAEKDVSPVVGKSISQSPIDTNRGPSPLSPANLKRSSATRHASTPVKTARKLPFKDVLLDAFKGESAIHGPNPLADLRHPQWEEINHIVSNKDIGEDFSDVSNDDYLKAPPKPELSASWNYNEKKEEDYHAKRNRQSSSTTHRLSTIPSMETINTQSLVSDSGSRRHDSLVKATTTKISRRGANRNGTKRRLTKHSDLLSVLSLPDSAEQGRANSIRSARSIRTTRTDLETATIRGLLRELADDEAKYMRELRTVVDGVIPVLLNMVLSKSSSIFSAEVLNSEVGTATEDKKKLTRDICSMGVALEKLKVYHRRIPLVDVDALTSWLDEIYEIYEDYLSVWRMEFQNVIVNLAPASKNRFQDEQSLLDGMARNADGDVVDSNGERVDVAFLLKRPLVRVKYLSKLTKGLKKLKPSERSESVMNKYDKLHNFARQRIKEENARLEDQAANDIDPTRARDLSTLAQVDGVRIDRFRQVCAKDFFSLDLSHSSGQRMECRVEVILRDKPSDIHDSGDVLICKVEEFSRYLLFPPITTDHITAHHGGEIGHVVFVIRGKHGTNERQETLDLETDDPQTVNEWIHMLASSSSSAEHKATDSSTPRPGNSHENDDALVEMSRTPSVKDVEIPIGERRQKENSRSATKAVQRARDFDRLSKKEKSQQLSTIPETKRANYHTHTNIPPTSLPEEQEQDKYHAAIPNKSAHLHNDHDVVPVSSHLADPETQEPKSYPSRKAARSGSSADAPNLEYHSPHRERQTSPISDYSDLPAPDRAPPPPPPPAHKTPPSSVIIKDVPQLTTPNARVKARRTSSPLKHEYQPSDASGTSSASEVSDSDGSISDDASAASESSDDEELEAVDFPRTLPAISLQARRASPIPSTYSAPEDSLAPSNSASQGPYHRPPKQQSSVYAGKLKARISSWSNKNARWEDLYPEECLIVINPGLIEAFEMPSAHDDTNDEHPLVALVLTPLVSLRQSNAVDIEIKSPPTQMSRLKWDGPIRYRSSDFMVCRELYQAIHRARLDNPIYKKLEQERMVNSYGGHSYEAAVATNRRHSWFGRKRSYRASTRAPEGSVTSSPNSISSSAFSVLKRLTGSSRFDINKSSVDTTQGLNAIGSGHNSIYTSSSGSTASGITPPRTPTSPSLTGTTASHIINRSSENLKIRLYLLATRSKWEDLGSALLTVTQPPPGMRQASSLYQGIERRVVVRTNTKNPKESLVLLDVVLGGRCFQRVGRTGVLVTVWEDITGPNGEIGMIGAVGGVSGRTRKWLLQSGNSSDADWIYGLVAVGQ</sequence>
<evidence type="ECO:0000313" key="6">
    <source>
        <dbReference type="Proteomes" id="UP000258309"/>
    </source>
</evidence>
<feature type="compositionally biased region" description="Polar residues" evidence="1">
    <location>
        <begin position="38"/>
        <end position="52"/>
    </location>
</feature>
<feature type="compositionally biased region" description="Basic and acidic residues" evidence="1">
    <location>
        <begin position="283"/>
        <end position="303"/>
    </location>
</feature>
<feature type="compositionally biased region" description="Basic and acidic residues" evidence="1">
    <location>
        <begin position="417"/>
        <end position="434"/>
    </location>
</feature>
<feature type="region of interest" description="Disordered" evidence="1">
    <location>
        <begin position="1295"/>
        <end position="1401"/>
    </location>
</feature>
<dbReference type="OrthoDB" id="5408934at2759"/>
<keyword evidence="6" id="KW-1185">Reference proteome</keyword>
<evidence type="ECO:0000256" key="1">
    <source>
        <dbReference type="SAM" id="MobiDB-lite"/>
    </source>
</evidence>
<dbReference type="InterPro" id="IPR056223">
    <property type="entry name" value="PH_24"/>
</dbReference>
<feature type="domain" description="PH" evidence="4">
    <location>
        <begin position="1611"/>
        <end position="1742"/>
    </location>
</feature>
<feature type="compositionally biased region" description="Basic and acidic residues" evidence="1">
    <location>
        <begin position="708"/>
        <end position="717"/>
    </location>
</feature>
<comment type="caution">
    <text evidence="5">The sequence shown here is derived from an EMBL/GenBank/DDBJ whole genome shotgun (WGS) entry which is preliminary data.</text>
</comment>
<reference evidence="5 6" key="1">
    <citation type="submission" date="2018-05" db="EMBL/GenBank/DDBJ databases">
        <title>Draft genome sequence of Scytalidium lignicola DSM 105466, a ubiquitous saprotrophic fungus.</title>
        <authorList>
            <person name="Buettner E."/>
            <person name="Gebauer A.M."/>
            <person name="Hofrichter M."/>
            <person name="Liers C."/>
            <person name="Kellner H."/>
        </authorList>
    </citation>
    <scope>NUCLEOTIDE SEQUENCE [LARGE SCALE GENOMIC DNA]</scope>
    <source>
        <strain evidence="5 6">DSM 105466</strain>
    </source>
</reference>
<dbReference type="STRING" id="5539.A0A3E2GWM9"/>
<feature type="compositionally biased region" description="Basic and acidic residues" evidence="1">
    <location>
        <begin position="618"/>
        <end position="628"/>
    </location>
</feature>
<dbReference type="InterPro" id="IPR056416">
    <property type="entry name" value="DH_2_fung"/>
</dbReference>
<feature type="compositionally biased region" description="Polar residues" evidence="1">
    <location>
        <begin position="724"/>
        <end position="735"/>
    </location>
</feature>
<dbReference type="Proteomes" id="UP000258309">
    <property type="component" value="Unassembled WGS sequence"/>
</dbReference>
<feature type="compositionally biased region" description="Polar residues" evidence="1">
    <location>
        <begin position="633"/>
        <end position="646"/>
    </location>
</feature>
<evidence type="ECO:0000313" key="5">
    <source>
        <dbReference type="EMBL" id="RFU25574.1"/>
    </source>
</evidence>
<dbReference type="EMBL" id="NCSJ02000323">
    <property type="protein sequence ID" value="RFU25574.1"/>
    <property type="molecule type" value="Genomic_DNA"/>
</dbReference>
<protein>
    <recommendedName>
        <fullName evidence="7">DH domain-containing protein</fullName>
    </recommendedName>
</protein>
<feature type="compositionally biased region" description="Low complexity" evidence="1">
    <location>
        <begin position="1528"/>
        <end position="1555"/>
    </location>
</feature>
<feature type="domain" description="DBL homology" evidence="2">
    <location>
        <begin position="941"/>
        <end position="1146"/>
    </location>
</feature>
<feature type="non-terminal residue" evidence="5">
    <location>
        <position position="1"/>
    </location>
</feature>
<feature type="region of interest" description="Disordered" evidence="1">
    <location>
        <begin position="1576"/>
        <end position="1616"/>
    </location>
</feature>
<evidence type="ECO:0008006" key="7">
    <source>
        <dbReference type="Google" id="ProtNLM"/>
    </source>
</evidence>
<feature type="compositionally biased region" description="Basic and acidic residues" evidence="1">
    <location>
        <begin position="523"/>
        <end position="539"/>
    </location>
</feature>
<dbReference type="OMA" id="FMIQMKS"/>
<feature type="region of interest" description="Disordered" evidence="1">
    <location>
        <begin position="838"/>
        <end position="907"/>
    </location>
</feature>
<feature type="compositionally biased region" description="Basic and acidic residues" evidence="1">
    <location>
        <begin position="481"/>
        <end position="508"/>
    </location>
</feature>
<dbReference type="Pfam" id="PF24340">
    <property type="entry name" value="DH_2"/>
    <property type="match status" value="1"/>
</dbReference>
<feature type="compositionally biased region" description="Basic and acidic residues" evidence="1">
    <location>
        <begin position="1330"/>
        <end position="1347"/>
    </location>
</feature>
<gene>
    <name evidence="5" type="ORF">B7463_g10770</name>
</gene>
<accession>A0A3E2GWM9</accession>
<feature type="region of interest" description="Disordered" evidence="1">
    <location>
        <begin position="1413"/>
        <end position="1564"/>
    </location>
</feature>
<feature type="compositionally biased region" description="Polar residues" evidence="1">
    <location>
        <begin position="361"/>
        <end position="378"/>
    </location>
</feature>
<evidence type="ECO:0000259" key="3">
    <source>
        <dbReference type="Pfam" id="PF24344"/>
    </source>
</evidence>
<feature type="region of interest" description="Disordered" evidence="1">
    <location>
        <begin position="1832"/>
        <end position="1855"/>
    </location>
</feature>
<evidence type="ECO:0000259" key="4">
    <source>
        <dbReference type="Pfam" id="PF24345"/>
    </source>
</evidence>
<feature type="domain" description="PH" evidence="3">
    <location>
        <begin position="1161"/>
        <end position="1297"/>
    </location>
</feature>
<dbReference type="InterPro" id="IPR056222">
    <property type="entry name" value="PH_23"/>
</dbReference>
<feature type="compositionally biased region" description="Basic and acidic residues" evidence="1">
    <location>
        <begin position="229"/>
        <end position="248"/>
    </location>
</feature>
<feature type="compositionally biased region" description="Polar residues" evidence="1">
    <location>
        <begin position="396"/>
        <end position="414"/>
    </location>
</feature>
<dbReference type="Pfam" id="PF24345">
    <property type="entry name" value="PH_24"/>
    <property type="match status" value="1"/>
</dbReference>
<feature type="region of interest" description="Disordered" evidence="1">
    <location>
        <begin position="139"/>
        <end position="571"/>
    </location>
</feature>
<feature type="non-terminal residue" evidence="5">
    <location>
        <position position="1996"/>
    </location>
</feature>